<dbReference type="InterPro" id="IPR010987">
    <property type="entry name" value="Glutathione-S-Trfase_C-like"/>
</dbReference>
<dbReference type="InterPro" id="IPR004046">
    <property type="entry name" value="GST_C"/>
</dbReference>
<gene>
    <name evidence="4" type="ORF">L284_13610</name>
</gene>
<accession>T0IQ68</accession>
<protein>
    <recommendedName>
        <fullName evidence="6">Glutathione S-transferase</fullName>
    </recommendedName>
</protein>
<comment type="caution">
    <text evidence="4">The sequence shown here is derived from an EMBL/GenBank/DDBJ whole genome shotgun (WGS) entry which is preliminary data.</text>
</comment>
<dbReference type="EMBL" id="ATHL01000083">
    <property type="protein sequence ID" value="EQB13975.1"/>
    <property type="molecule type" value="Genomic_DNA"/>
</dbReference>
<dbReference type="InterPro" id="IPR036249">
    <property type="entry name" value="Thioredoxin-like_sf"/>
</dbReference>
<dbReference type="Gene3D" id="3.40.30.10">
    <property type="entry name" value="Glutaredoxin"/>
    <property type="match status" value="1"/>
</dbReference>
<dbReference type="PROSITE" id="PS50405">
    <property type="entry name" value="GST_CTER"/>
    <property type="match status" value="1"/>
</dbReference>
<sequence length="221" mass="24750">MPQSDAASTIVTAYADVPPPVRGQVRDLRVRWALMEIERDYRVELLDVFKPRPESYKAWQPFGQVPAFDDGEQRLFETGAILLYLGEQDRRLLAVDPTERWQAITWLFAALNSVEPFVGQIGMLDFFQAGQPWAAEARPSALKLVEARLAAVQTALSEAEWLAGSFSIADIVMVTVLRILDHTAILQGYPVLAAYKTRGEDRPAFRRALAEQLESYASPAN</sequence>
<dbReference type="SFLD" id="SFLDG00358">
    <property type="entry name" value="Main_(cytGST)"/>
    <property type="match status" value="1"/>
</dbReference>
<dbReference type="eggNOG" id="COG0625">
    <property type="taxonomic scope" value="Bacteria"/>
</dbReference>
<evidence type="ECO:0000313" key="4">
    <source>
        <dbReference type="EMBL" id="EQB13975.1"/>
    </source>
</evidence>
<feature type="domain" description="GST N-terminal" evidence="2">
    <location>
        <begin position="12"/>
        <end position="93"/>
    </location>
</feature>
<organism evidence="4 5">
    <name type="scientific">Novosphingobium lindaniclasticum LE124</name>
    <dbReference type="NCBI Taxonomy" id="1096930"/>
    <lineage>
        <taxon>Bacteria</taxon>
        <taxon>Pseudomonadati</taxon>
        <taxon>Pseudomonadota</taxon>
        <taxon>Alphaproteobacteria</taxon>
        <taxon>Sphingomonadales</taxon>
        <taxon>Sphingomonadaceae</taxon>
        <taxon>Novosphingobium</taxon>
    </lineage>
</organism>
<dbReference type="SUPFAM" id="SSF52833">
    <property type="entry name" value="Thioredoxin-like"/>
    <property type="match status" value="1"/>
</dbReference>
<evidence type="ECO:0000313" key="5">
    <source>
        <dbReference type="Proteomes" id="UP000015527"/>
    </source>
</evidence>
<dbReference type="CDD" id="cd03207">
    <property type="entry name" value="GST_C_8"/>
    <property type="match status" value="1"/>
</dbReference>
<dbReference type="PROSITE" id="PS50404">
    <property type="entry name" value="GST_NTER"/>
    <property type="match status" value="1"/>
</dbReference>
<reference evidence="4 5" key="1">
    <citation type="journal article" date="2013" name="Genome Announc.">
        <title>Genome Sequence of Novosphingobium lindaniclasticum LE124T, Isolated from a Hexachlorocyclohexane Dumpsite.</title>
        <authorList>
            <person name="Saxena A."/>
            <person name="Nayyar N."/>
            <person name="Sangwan N."/>
            <person name="Kumari R."/>
            <person name="Khurana J.P."/>
            <person name="Lal R."/>
        </authorList>
    </citation>
    <scope>NUCLEOTIDE SEQUENCE [LARGE SCALE GENOMIC DNA]</scope>
    <source>
        <strain evidence="4 5">LE124</strain>
    </source>
</reference>
<evidence type="ECO:0000259" key="2">
    <source>
        <dbReference type="PROSITE" id="PS50404"/>
    </source>
</evidence>
<dbReference type="InterPro" id="IPR036282">
    <property type="entry name" value="Glutathione-S-Trfase_C_sf"/>
</dbReference>
<dbReference type="InterPro" id="IPR040079">
    <property type="entry name" value="Glutathione_S-Trfase"/>
</dbReference>
<dbReference type="RefSeq" id="WP_021234554.1">
    <property type="nucleotide sequence ID" value="NZ_ATHL01000083.1"/>
</dbReference>
<evidence type="ECO:0008006" key="6">
    <source>
        <dbReference type="Google" id="ProtNLM"/>
    </source>
</evidence>
<name>T0IQ68_9SPHN</name>
<dbReference type="Pfam" id="PF00043">
    <property type="entry name" value="GST_C"/>
    <property type="match status" value="1"/>
</dbReference>
<dbReference type="InterPro" id="IPR004045">
    <property type="entry name" value="Glutathione_S-Trfase_N"/>
</dbReference>
<evidence type="ECO:0000259" key="3">
    <source>
        <dbReference type="PROSITE" id="PS50405"/>
    </source>
</evidence>
<dbReference type="Gene3D" id="1.20.1050.10">
    <property type="match status" value="1"/>
</dbReference>
<keyword evidence="5" id="KW-1185">Reference proteome</keyword>
<dbReference type="PATRIC" id="fig|1096930.3.peg.2715"/>
<dbReference type="SUPFAM" id="SSF47616">
    <property type="entry name" value="GST C-terminal domain-like"/>
    <property type="match status" value="1"/>
</dbReference>
<comment type="similarity">
    <text evidence="1">Belongs to the GST superfamily.</text>
</comment>
<dbReference type="SFLD" id="SFLDS00019">
    <property type="entry name" value="Glutathione_Transferase_(cytos"/>
    <property type="match status" value="1"/>
</dbReference>
<dbReference type="PANTHER" id="PTHR44051">
    <property type="entry name" value="GLUTATHIONE S-TRANSFERASE-RELATED"/>
    <property type="match status" value="1"/>
</dbReference>
<dbReference type="Pfam" id="PF02798">
    <property type="entry name" value="GST_N"/>
    <property type="match status" value="1"/>
</dbReference>
<dbReference type="OrthoDB" id="9811242at2"/>
<dbReference type="Proteomes" id="UP000015527">
    <property type="component" value="Unassembled WGS sequence"/>
</dbReference>
<dbReference type="AlphaFoldDB" id="T0IQ68"/>
<evidence type="ECO:0000256" key="1">
    <source>
        <dbReference type="RuleBase" id="RU003494"/>
    </source>
</evidence>
<dbReference type="PANTHER" id="PTHR44051:SF8">
    <property type="entry name" value="GLUTATHIONE S-TRANSFERASE GSTA"/>
    <property type="match status" value="1"/>
</dbReference>
<proteinExistence type="inferred from homology"/>
<feature type="domain" description="GST C-terminal" evidence="3">
    <location>
        <begin position="96"/>
        <end position="220"/>
    </location>
</feature>
<dbReference type="CDD" id="cd03046">
    <property type="entry name" value="GST_N_GTT1_like"/>
    <property type="match status" value="1"/>
</dbReference>